<dbReference type="PANTHER" id="PTHR10344">
    <property type="entry name" value="THYMIDYLATE KINASE"/>
    <property type="match status" value="1"/>
</dbReference>
<dbReference type="EMBL" id="PEVA01000185">
    <property type="protein sequence ID" value="PIV08113.1"/>
    <property type="molecule type" value="Genomic_DNA"/>
</dbReference>
<feature type="domain" description="Thymidylate kinase-like" evidence="9">
    <location>
        <begin position="5"/>
        <end position="191"/>
    </location>
</feature>
<comment type="function">
    <text evidence="8">Phosphorylation of dTMP to form dTDP in both de novo and salvage pathways of dTTP synthesis.</text>
</comment>
<evidence type="ECO:0000256" key="5">
    <source>
        <dbReference type="ARBA" id="ARBA00022777"/>
    </source>
</evidence>
<dbReference type="Proteomes" id="UP000230119">
    <property type="component" value="Unassembled WGS sequence"/>
</dbReference>
<dbReference type="PANTHER" id="PTHR10344:SF4">
    <property type="entry name" value="UMP-CMP KINASE 2, MITOCHONDRIAL"/>
    <property type="match status" value="1"/>
</dbReference>
<gene>
    <name evidence="8 10" type="primary">tmk</name>
    <name evidence="10" type="ORF">COS52_04385</name>
</gene>
<keyword evidence="6 8" id="KW-0067">ATP-binding</keyword>
<dbReference type="SUPFAM" id="SSF52540">
    <property type="entry name" value="P-loop containing nucleoside triphosphate hydrolases"/>
    <property type="match status" value="1"/>
</dbReference>
<protein>
    <recommendedName>
        <fullName evidence="8">Thymidylate kinase</fullName>
        <ecNumber evidence="8">2.7.4.9</ecNumber>
    </recommendedName>
    <alternativeName>
        <fullName evidence="8">dTMP kinase</fullName>
    </alternativeName>
</protein>
<dbReference type="HAMAP" id="MF_00165">
    <property type="entry name" value="Thymidylate_kinase"/>
    <property type="match status" value="1"/>
</dbReference>
<accession>A0A2M7BRJ7</accession>
<dbReference type="AlphaFoldDB" id="A0A2M7BRJ7"/>
<evidence type="ECO:0000256" key="7">
    <source>
        <dbReference type="ARBA" id="ARBA00048743"/>
    </source>
</evidence>
<dbReference type="GO" id="GO:0006227">
    <property type="term" value="P:dUDP biosynthetic process"/>
    <property type="evidence" value="ECO:0007669"/>
    <property type="project" value="TreeGrafter"/>
</dbReference>
<evidence type="ECO:0000256" key="4">
    <source>
        <dbReference type="ARBA" id="ARBA00022741"/>
    </source>
</evidence>
<proteinExistence type="inferred from homology"/>
<dbReference type="GO" id="GO:0006235">
    <property type="term" value="P:dTTP biosynthetic process"/>
    <property type="evidence" value="ECO:0007669"/>
    <property type="project" value="UniProtKB-UniRule"/>
</dbReference>
<dbReference type="InterPro" id="IPR027417">
    <property type="entry name" value="P-loop_NTPase"/>
</dbReference>
<keyword evidence="3 8" id="KW-0545">Nucleotide biosynthesis</keyword>
<evidence type="ECO:0000313" key="10">
    <source>
        <dbReference type="EMBL" id="PIV08113.1"/>
    </source>
</evidence>
<comment type="similarity">
    <text evidence="1 8">Belongs to the thymidylate kinase family.</text>
</comment>
<dbReference type="GO" id="GO:0005524">
    <property type="term" value="F:ATP binding"/>
    <property type="evidence" value="ECO:0007669"/>
    <property type="project" value="UniProtKB-UniRule"/>
</dbReference>
<evidence type="ECO:0000256" key="6">
    <source>
        <dbReference type="ARBA" id="ARBA00022840"/>
    </source>
</evidence>
<dbReference type="GO" id="GO:0004798">
    <property type="term" value="F:dTMP kinase activity"/>
    <property type="evidence" value="ECO:0007669"/>
    <property type="project" value="UniProtKB-UniRule"/>
</dbReference>
<dbReference type="Gene3D" id="3.40.50.300">
    <property type="entry name" value="P-loop containing nucleotide triphosphate hydrolases"/>
    <property type="match status" value="1"/>
</dbReference>
<sequence length="198" mass="23341">MFLVIEGIDGAGCETQATALIKKLTEAGKNPFYIKFPHYDTPVGKMIRDFLYENKTKHTADEQFLLYALQFVFDKKLIKEKMRDHIVIADRYFSTTLCYQTLEGFEEKKALQFAVDFDIVKPDAVLYLDVSPDTAIKWKYGEDKEKNFRENDHSFIRRTYEKYKDLVKRNVWAKWIKIDGEQSKEKVTEEILTIINNL</sequence>
<dbReference type="CDD" id="cd01672">
    <property type="entry name" value="TMPK"/>
    <property type="match status" value="1"/>
</dbReference>
<evidence type="ECO:0000256" key="8">
    <source>
        <dbReference type="HAMAP-Rule" id="MF_00165"/>
    </source>
</evidence>
<organism evidence="10 11">
    <name type="scientific">Candidatus Roizmanbacteria bacterium CG03_land_8_20_14_0_80_39_12</name>
    <dbReference type="NCBI Taxonomy" id="1974847"/>
    <lineage>
        <taxon>Bacteria</taxon>
        <taxon>Candidatus Roizmaniibacteriota</taxon>
    </lineage>
</organism>
<dbReference type="EC" id="2.7.4.9" evidence="8"/>
<evidence type="ECO:0000259" key="9">
    <source>
        <dbReference type="Pfam" id="PF02223"/>
    </source>
</evidence>
<dbReference type="GO" id="GO:0005737">
    <property type="term" value="C:cytoplasm"/>
    <property type="evidence" value="ECO:0007669"/>
    <property type="project" value="TreeGrafter"/>
</dbReference>
<comment type="catalytic activity">
    <reaction evidence="7 8">
        <text>dTMP + ATP = dTDP + ADP</text>
        <dbReference type="Rhea" id="RHEA:13517"/>
        <dbReference type="ChEBI" id="CHEBI:30616"/>
        <dbReference type="ChEBI" id="CHEBI:58369"/>
        <dbReference type="ChEBI" id="CHEBI:63528"/>
        <dbReference type="ChEBI" id="CHEBI:456216"/>
        <dbReference type="EC" id="2.7.4.9"/>
    </reaction>
</comment>
<comment type="caution">
    <text evidence="10">The sequence shown here is derived from an EMBL/GenBank/DDBJ whole genome shotgun (WGS) entry which is preliminary data.</text>
</comment>
<name>A0A2M7BRJ7_9BACT</name>
<keyword evidence="5 8" id="KW-0418">Kinase</keyword>
<evidence type="ECO:0000256" key="1">
    <source>
        <dbReference type="ARBA" id="ARBA00009776"/>
    </source>
</evidence>
<evidence type="ECO:0000256" key="3">
    <source>
        <dbReference type="ARBA" id="ARBA00022727"/>
    </source>
</evidence>
<evidence type="ECO:0000256" key="2">
    <source>
        <dbReference type="ARBA" id="ARBA00022679"/>
    </source>
</evidence>
<dbReference type="NCBIfam" id="TIGR00041">
    <property type="entry name" value="DTMP_kinase"/>
    <property type="match status" value="1"/>
</dbReference>
<keyword evidence="4 8" id="KW-0547">Nucleotide-binding</keyword>
<dbReference type="Pfam" id="PF02223">
    <property type="entry name" value="Thymidylate_kin"/>
    <property type="match status" value="1"/>
</dbReference>
<dbReference type="InterPro" id="IPR018094">
    <property type="entry name" value="Thymidylate_kinase"/>
</dbReference>
<keyword evidence="2 8" id="KW-0808">Transferase</keyword>
<comment type="caution">
    <text evidence="8">Lacks conserved residue(s) required for the propagation of feature annotation.</text>
</comment>
<dbReference type="InterPro" id="IPR039430">
    <property type="entry name" value="Thymidylate_kin-like_dom"/>
</dbReference>
<evidence type="ECO:0000313" key="11">
    <source>
        <dbReference type="Proteomes" id="UP000230119"/>
    </source>
</evidence>
<reference evidence="11" key="1">
    <citation type="submission" date="2017-09" db="EMBL/GenBank/DDBJ databases">
        <title>Depth-based differentiation of microbial function through sediment-hosted aquifers and enrichment of novel symbionts in the deep terrestrial subsurface.</title>
        <authorList>
            <person name="Probst A.J."/>
            <person name="Ladd B."/>
            <person name="Jarett J.K."/>
            <person name="Geller-Mcgrath D.E."/>
            <person name="Sieber C.M.K."/>
            <person name="Emerson J.B."/>
            <person name="Anantharaman K."/>
            <person name="Thomas B.C."/>
            <person name="Malmstrom R."/>
            <person name="Stieglmeier M."/>
            <person name="Klingl A."/>
            <person name="Woyke T."/>
            <person name="Ryan C.M."/>
            <person name="Banfield J.F."/>
        </authorList>
    </citation>
    <scope>NUCLEOTIDE SEQUENCE [LARGE SCALE GENOMIC DNA]</scope>
</reference>
<dbReference type="GO" id="GO:0006233">
    <property type="term" value="P:dTDP biosynthetic process"/>
    <property type="evidence" value="ECO:0007669"/>
    <property type="project" value="InterPro"/>
</dbReference>